<evidence type="ECO:0000313" key="2">
    <source>
        <dbReference type="Proteomes" id="UP000185678"/>
    </source>
</evidence>
<protein>
    <recommendedName>
        <fullName evidence="3">DUF945 domain-containing protein</fullName>
    </recommendedName>
</protein>
<dbReference type="Proteomes" id="UP000185678">
    <property type="component" value="Unassembled WGS sequence"/>
</dbReference>
<evidence type="ECO:0008006" key="3">
    <source>
        <dbReference type="Google" id="ProtNLM"/>
    </source>
</evidence>
<keyword evidence="2" id="KW-1185">Reference proteome</keyword>
<organism evidence="1 2">
    <name type="scientific">Insolitispirillum peregrinum</name>
    <dbReference type="NCBI Taxonomy" id="80876"/>
    <lineage>
        <taxon>Bacteria</taxon>
        <taxon>Pseudomonadati</taxon>
        <taxon>Pseudomonadota</taxon>
        <taxon>Alphaproteobacteria</taxon>
        <taxon>Rhodospirillales</taxon>
        <taxon>Novispirillaceae</taxon>
        <taxon>Insolitispirillum</taxon>
    </lineage>
</organism>
<gene>
    <name evidence="1" type="ORF">SAMN05421779_103213</name>
</gene>
<name>A0A1N7LAY6_9PROT</name>
<reference evidence="1 2" key="1">
    <citation type="submission" date="2017-01" db="EMBL/GenBank/DDBJ databases">
        <authorList>
            <person name="Mah S.A."/>
            <person name="Swanson W.J."/>
            <person name="Moy G.W."/>
            <person name="Vacquier V.D."/>
        </authorList>
    </citation>
    <scope>NUCLEOTIDE SEQUENCE [LARGE SCALE GENOMIC DNA]</scope>
    <source>
        <strain evidence="1 2">DSM 11589</strain>
    </source>
</reference>
<sequence>MSKKVLIGGLAGVVVVGLAVGGWVYATHKATEFAKAEVDKFLVTSQLQGKVTYQEVTASPLGSASIKGIAVTAPEAQGVTIDEISVKDAEFHDGKMYKGTLNAHGVKVPLVELANRQTLSPRDQQLVQGMARMGYGVLYGDLGMTSGYDAKSQQATSVLSLSIKDMLTLSLDVGYGNVSEELIKSFMAFSELAATGTASQQQMVGQLLGALGQAGNVTLLNNSFRVDLQGLAPRLQKELDKEQPGLLAQQAGVLSQTLSQGLIKAGVAQADAQKAGTAVSELLQKGTPLTVKSNMAVPLPVFKNGNFMMPAFTDVGTYLAVTKTTISSGT</sequence>
<evidence type="ECO:0000313" key="1">
    <source>
        <dbReference type="EMBL" id="SIS70959.1"/>
    </source>
</evidence>
<accession>A0A1N7LAY6</accession>
<dbReference type="AlphaFoldDB" id="A0A1N7LAY6"/>
<dbReference type="EMBL" id="FTOA01000003">
    <property type="protein sequence ID" value="SIS70959.1"/>
    <property type="molecule type" value="Genomic_DNA"/>
</dbReference>
<proteinExistence type="predicted"/>
<dbReference type="RefSeq" id="WP_076399844.1">
    <property type="nucleotide sequence ID" value="NZ_FTOA01000003.1"/>
</dbReference>